<evidence type="ECO:0000256" key="4">
    <source>
        <dbReference type="ARBA" id="ARBA00047208"/>
    </source>
</evidence>
<protein>
    <recommendedName>
        <fullName evidence="4">C-deglycosylation enzyme beta subunit</fullName>
    </recommendedName>
</protein>
<dbReference type="Proteomes" id="UP000319769">
    <property type="component" value="Unassembled WGS sequence"/>
</dbReference>
<evidence type="ECO:0000313" key="6">
    <source>
        <dbReference type="EMBL" id="KAA9160735.1"/>
    </source>
</evidence>
<name>A0A5N0V432_9PSEU</name>
<dbReference type="GO" id="GO:0016829">
    <property type="term" value="F:lyase activity"/>
    <property type="evidence" value="ECO:0007669"/>
    <property type="project" value="UniProtKB-KW"/>
</dbReference>
<evidence type="ECO:0000259" key="5">
    <source>
        <dbReference type="Pfam" id="PF19906"/>
    </source>
</evidence>
<dbReference type="EMBL" id="VMNW02000020">
    <property type="protein sequence ID" value="KAA9160735.1"/>
    <property type="molecule type" value="Genomic_DNA"/>
</dbReference>
<evidence type="ECO:0000256" key="3">
    <source>
        <dbReference type="ARBA" id="ARBA00046336"/>
    </source>
</evidence>
<keyword evidence="2" id="KW-0119">Carbohydrate metabolism</keyword>
<evidence type="ECO:0000256" key="2">
    <source>
        <dbReference type="ARBA" id="ARBA00023277"/>
    </source>
</evidence>
<proteinExistence type="inferred from homology"/>
<comment type="caution">
    <text evidence="6">The sequence shown here is derived from an EMBL/GenBank/DDBJ whole genome shotgun (WGS) entry which is preliminary data.</text>
</comment>
<sequence>MFDRYILVPGSLENDLDAGEVVGFRVRVRAGYYRGFRLAMLEELRVTVDGVTYGRKDVTLEVGKGAPRSLDELETEFEQAWEFGEPATLHVRLAGGLAPGAHGIELYERIRISYFPKPAEYTLAGVQVVA</sequence>
<feature type="domain" description="C-glycoside deglycosidase beta subunit" evidence="5">
    <location>
        <begin position="2"/>
        <end position="114"/>
    </location>
</feature>
<organism evidence="6 7">
    <name type="scientific">Amycolatopsis acidicola</name>
    <dbReference type="NCBI Taxonomy" id="2596893"/>
    <lineage>
        <taxon>Bacteria</taxon>
        <taxon>Bacillati</taxon>
        <taxon>Actinomycetota</taxon>
        <taxon>Actinomycetes</taxon>
        <taxon>Pseudonocardiales</taxon>
        <taxon>Pseudonocardiaceae</taxon>
        <taxon>Amycolatopsis</taxon>
    </lineage>
</organism>
<keyword evidence="7" id="KW-1185">Reference proteome</keyword>
<dbReference type="Pfam" id="PF19906">
    <property type="entry name" value="CGDB"/>
    <property type="match status" value="1"/>
</dbReference>
<reference evidence="6" key="1">
    <citation type="submission" date="2019-09" db="EMBL/GenBank/DDBJ databases">
        <authorList>
            <person name="Teo W.F.A."/>
            <person name="Duangmal K."/>
        </authorList>
    </citation>
    <scope>NUCLEOTIDE SEQUENCE [LARGE SCALE GENOMIC DNA]</scope>
    <source>
        <strain evidence="6">K81G1</strain>
    </source>
</reference>
<dbReference type="AlphaFoldDB" id="A0A5N0V432"/>
<evidence type="ECO:0000313" key="7">
    <source>
        <dbReference type="Proteomes" id="UP000319769"/>
    </source>
</evidence>
<gene>
    <name evidence="6" type="ORF">FPZ12_016455</name>
</gene>
<dbReference type="RefSeq" id="WP_144748086.1">
    <property type="nucleotide sequence ID" value="NZ_VMNW02000020.1"/>
</dbReference>
<accession>A0A5N0V432</accession>
<evidence type="ECO:0000256" key="1">
    <source>
        <dbReference type="ARBA" id="ARBA00023239"/>
    </source>
</evidence>
<comment type="similarity">
    <text evidence="3">Belongs to the C-glycoside deglycosidase beta subunit family.</text>
</comment>
<dbReference type="OrthoDB" id="1494151at2"/>
<dbReference type="InterPro" id="IPR045959">
    <property type="entry name" value="CGDB"/>
</dbReference>
<keyword evidence="1" id="KW-0456">Lyase</keyword>